<sequence>MNKLNDEQLDVLDSAILKARIAKLEYGTIDDGKFTSISIEDIRRIYIEETGAEPPSAITLYKSNDFKREGRDSGFDGTVIHFYDSEKGINQSYMIPRGSEHAESGGEGDGQPLDWIYNGLGIFTGEVNDQLQDAKDFEKWASEEINKVIKTGNTSGNDMRIPELRKIGIGHSLGGNHIQMLHLLGADFDGVYALNDAAPTVYQLAANDADFFNGIRKKFGQQIQKVSELYKLEPNQLRTFALNYYKSKGKHIEHITSEEDALYPLHLTRGFIRFGNEQVVDTDPNITGLHDVISRIPDKQLQSLQKYVATAAPYYEEAGMDGLFYFATGIDNNFLQNVNVLLTGDPESEGALSLKNIAKFTISNPFKAAKNRHAAFKGIVNQIPVIQERLLTLIKQLPTLIVIADAMSGEEGQRISDYLRSIQERAEKVSNVLLAISTFDITTIKGFNDSFKGIKYAIQQLDGIVSDFHLLWESGKDLLADVLGSFDAHALEALINGLSQPNRRYVGNDLIYSAGGGASIIEVNVSSATRLYWMGLDNYEEKSHVIQRIQRAYIEKFEQPYESRRKDLLTQIGYMETNPHSYSYLLGGGDREMIGISVQEHIPPMPSQITNVMDGIQSFYAADIEKGKLLFSQMKDAIIQLFTEDQQLTVMFELR</sequence>
<dbReference type="Pfam" id="PF20591">
    <property type="entry name" value="DUF6792"/>
    <property type="match status" value="1"/>
</dbReference>
<dbReference type="InterPro" id="IPR046742">
    <property type="entry name" value="DUF6792"/>
</dbReference>
<dbReference type="EMBL" id="JBEPME010000001">
    <property type="protein sequence ID" value="MET3655413.1"/>
    <property type="molecule type" value="Genomic_DNA"/>
</dbReference>
<evidence type="ECO:0000259" key="1">
    <source>
        <dbReference type="Pfam" id="PF20591"/>
    </source>
</evidence>
<organism evidence="2 3">
    <name type="scientific">Sporosarcina psychrophila</name>
    <name type="common">Bacillus psychrophilus</name>
    <dbReference type="NCBI Taxonomy" id="1476"/>
    <lineage>
        <taxon>Bacteria</taxon>
        <taxon>Bacillati</taxon>
        <taxon>Bacillota</taxon>
        <taxon>Bacilli</taxon>
        <taxon>Bacillales</taxon>
        <taxon>Caryophanaceae</taxon>
        <taxon>Sporosarcina</taxon>
    </lineage>
</organism>
<proteinExistence type="predicted"/>
<keyword evidence="3" id="KW-1185">Reference proteome</keyword>
<feature type="domain" description="DUF6792" evidence="1">
    <location>
        <begin position="36"/>
        <end position="263"/>
    </location>
</feature>
<dbReference type="Proteomes" id="UP001549104">
    <property type="component" value="Unassembled WGS sequence"/>
</dbReference>
<evidence type="ECO:0000313" key="3">
    <source>
        <dbReference type="Proteomes" id="UP001549104"/>
    </source>
</evidence>
<reference evidence="2 3" key="1">
    <citation type="submission" date="2024-06" db="EMBL/GenBank/DDBJ databases">
        <title>Sorghum-associated microbial communities from plants grown in Nebraska, USA.</title>
        <authorList>
            <person name="Schachtman D."/>
        </authorList>
    </citation>
    <scope>NUCLEOTIDE SEQUENCE [LARGE SCALE GENOMIC DNA]</scope>
    <source>
        <strain evidence="2 3">1288</strain>
    </source>
</reference>
<protein>
    <recommendedName>
        <fullName evidence="1">DUF6792 domain-containing protein</fullName>
    </recommendedName>
</protein>
<evidence type="ECO:0000313" key="2">
    <source>
        <dbReference type="EMBL" id="MET3655413.1"/>
    </source>
</evidence>
<dbReference type="RefSeq" id="WP_354312033.1">
    <property type="nucleotide sequence ID" value="NZ_JBEPME010000001.1"/>
</dbReference>
<name>A0ABV2K5U1_SPOPS</name>
<accession>A0ABV2K5U1</accession>
<comment type="caution">
    <text evidence="2">The sequence shown here is derived from an EMBL/GenBank/DDBJ whole genome shotgun (WGS) entry which is preliminary data.</text>
</comment>
<gene>
    <name evidence="2" type="ORF">ABIC55_000497</name>
</gene>